<evidence type="ECO:0000313" key="2">
    <source>
        <dbReference type="Proteomes" id="UP000241462"/>
    </source>
</evidence>
<proteinExistence type="predicted"/>
<dbReference type="OrthoDB" id="5428138at2759"/>
<dbReference type="InParanoid" id="A0A2T3AGA9"/>
<evidence type="ECO:0000313" key="1">
    <source>
        <dbReference type="EMBL" id="PSR97217.1"/>
    </source>
</evidence>
<accession>A0A2T3AGA9</accession>
<dbReference type="AlphaFoldDB" id="A0A2T3AGA9"/>
<dbReference type="EMBL" id="KZ678393">
    <property type="protein sequence ID" value="PSR97217.1"/>
    <property type="molecule type" value="Genomic_DNA"/>
</dbReference>
<sequence>MGSTLACHPQHAVYWRYQPLQAWMGGFENKRDLTVEEIIVLGEWESKFKSFPSRTQLWEESLEYPEGYNADEYQRICQAFSNLTVSKRLKPRVRMNGNAHGRSTYILDMEVIALQKARVTRVLTAEEAKKATIYYPNQPHIIMSAPMRISVTFPRGNETQTASALLKLMVTMKPIADEILFLLPYTSRAALFQSCQLGARIVDGFQTMYDMTFADLGFSEYKEEELERLRQAGEAPEDAQSRGAKFLAISRTHHDWYIGRNNFQIRPTAEYSDLGEGICRLYRSLVLHGNCVKLLTLNKTEFVDWKVLSSLLTLMPNLERLEVVGCENIRLHHIPPFLGQIADVQRQRNKYIHCDIAPLYERGPMWKNVTNNTNNANLTSRKGTFGVTWSDGGIKIPTAIVGFLFFKLLPAIHSAAQQHMIFDCSSLLRQFLDALPLPAYCIPLTLAAYELQKQMNAEISRVKYCFLARQESSDDTNVAFPKVDWPRVLVEYVTSKEVAINFTLAKAMCGDDMWLETGDRGFRAFDMQCTIQNYLHWAGFHPCTACYAPTPRMFFSCYTVCESCRLEQWVEGEEDHLKQEKRRATRMLAGALQHLHGCSPQPEYLAPEQYACILKHEDMIEKVFKKHGSTMFFFLECCKDLMVDERVYGPRGHIAQVQKSCQRTECHINDAHLWESCEEMLYKESLTCEDFRQYGAFFSGWTPAHGREKMGLD</sequence>
<protein>
    <submittedName>
        <fullName evidence="1">Uncharacterized protein</fullName>
    </submittedName>
</protein>
<name>A0A2T3AGA9_9PEZI</name>
<organism evidence="1 2">
    <name type="scientific">Coniella lustricola</name>
    <dbReference type="NCBI Taxonomy" id="2025994"/>
    <lineage>
        <taxon>Eukaryota</taxon>
        <taxon>Fungi</taxon>
        <taxon>Dikarya</taxon>
        <taxon>Ascomycota</taxon>
        <taxon>Pezizomycotina</taxon>
        <taxon>Sordariomycetes</taxon>
        <taxon>Sordariomycetidae</taxon>
        <taxon>Diaporthales</taxon>
        <taxon>Schizoparmaceae</taxon>
        <taxon>Coniella</taxon>
    </lineage>
</organism>
<dbReference type="Proteomes" id="UP000241462">
    <property type="component" value="Unassembled WGS sequence"/>
</dbReference>
<reference evidence="1 2" key="1">
    <citation type="journal article" date="2018" name="Mycol. Prog.">
        <title>Coniella lustricola, a new species from submerged detritus.</title>
        <authorList>
            <person name="Raudabaugh D.B."/>
            <person name="Iturriaga T."/>
            <person name="Carver A."/>
            <person name="Mondo S."/>
            <person name="Pangilinan J."/>
            <person name="Lipzen A."/>
            <person name="He G."/>
            <person name="Amirebrahimi M."/>
            <person name="Grigoriev I.V."/>
            <person name="Miller A.N."/>
        </authorList>
    </citation>
    <scope>NUCLEOTIDE SEQUENCE [LARGE SCALE GENOMIC DNA]</scope>
    <source>
        <strain evidence="1 2">B22-T-1</strain>
    </source>
</reference>
<gene>
    <name evidence="1" type="ORF">BD289DRAFT_480244</name>
</gene>
<keyword evidence="2" id="KW-1185">Reference proteome</keyword>